<dbReference type="EMBL" id="WJBU01000002">
    <property type="protein sequence ID" value="MRD46345.1"/>
    <property type="molecule type" value="Genomic_DNA"/>
</dbReference>
<dbReference type="PRINTS" id="PR00081">
    <property type="entry name" value="GDHRDH"/>
</dbReference>
<dbReference type="PANTHER" id="PTHR44196:SF1">
    <property type="entry name" value="DEHYDROGENASE_REDUCTASE SDR FAMILY MEMBER 7B"/>
    <property type="match status" value="1"/>
</dbReference>
<dbReference type="GO" id="GO:0016491">
    <property type="term" value="F:oxidoreductase activity"/>
    <property type="evidence" value="ECO:0007669"/>
    <property type="project" value="UniProtKB-KW"/>
</dbReference>
<dbReference type="Proteomes" id="UP000487350">
    <property type="component" value="Unassembled WGS sequence"/>
</dbReference>
<gene>
    <name evidence="3" type="ORF">GHT07_03590</name>
</gene>
<dbReference type="OrthoDB" id="335726at2"/>
<dbReference type="Pfam" id="PF00106">
    <property type="entry name" value="adh_short"/>
    <property type="match status" value="1"/>
</dbReference>
<comment type="caution">
    <text evidence="3">The sequence shown here is derived from an EMBL/GenBank/DDBJ whole genome shotgun (WGS) entry which is preliminary data.</text>
</comment>
<dbReference type="RefSeq" id="WP_153583670.1">
    <property type="nucleotide sequence ID" value="NZ_WJBU01000002.1"/>
</dbReference>
<keyword evidence="2" id="KW-0560">Oxidoreductase</keyword>
<protein>
    <submittedName>
        <fullName evidence="3">SDR family NAD(P)-dependent oxidoreductase</fullName>
    </submittedName>
</protein>
<dbReference type="InterPro" id="IPR036291">
    <property type="entry name" value="NAD(P)-bd_dom_sf"/>
</dbReference>
<organism evidence="3 4">
    <name type="scientific">Caenimonas koreensis DSM 17982</name>
    <dbReference type="NCBI Taxonomy" id="1121255"/>
    <lineage>
        <taxon>Bacteria</taxon>
        <taxon>Pseudomonadati</taxon>
        <taxon>Pseudomonadota</taxon>
        <taxon>Betaproteobacteria</taxon>
        <taxon>Burkholderiales</taxon>
        <taxon>Comamonadaceae</taxon>
        <taxon>Caenimonas</taxon>
    </lineage>
</organism>
<evidence type="ECO:0000256" key="2">
    <source>
        <dbReference type="ARBA" id="ARBA00023002"/>
    </source>
</evidence>
<evidence type="ECO:0000256" key="1">
    <source>
        <dbReference type="ARBA" id="ARBA00006484"/>
    </source>
</evidence>
<reference evidence="3 4" key="1">
    <citation type="submission" date="2019-11" db="EMBL/GenBank/DDBJ databases">
        <title>Caenimonas koreensis gen. nov., sp. nov., isolated from activated sludge.</title>
        <authorList>
            <person name="Seung H.R."/>
        </authorList>
    </citation>
    <scope>NUCLEOTIDE SEQUENCE [LARGE SCALE GENOMIC DNA]</scope>
    <source>
        <strain evidence="3 4">EMB320</strain>
    </source>
</reference>
<dbReference type="Gene3D" id="3.40.50.720">
    <property type="entry name" value="NAD(P)-binding Rossmann-like Domain"/>
    <property type="match status" value="1"/>
</dbReference>
<accession>A0A844AQB7</accession>
<evidence type="ECO:0000313" key="4">
    <source>
        <dbReference type="Proteomes" id="UP000487350"/>
    </source>
</evidence>
<evidence type="ECO:0000313" key="3">
    <source>
        <dbReference type="EMBL" id="MRD46345.1"/>
    </source>
</evidence>
<dbReference type="InterPro" id="IPR002347">
    <property type="entry name" value="SDR_fam"/>
</dbReference>
<keyword evidence="4" id="KW-1185">Reference proteome</keyword>
<dbReference type="SUPFAM" id="SSF51735">
    <property type="entry name" value="NAD(P)-binding Rossmann-fold domains"/>
    <property type="match status" value="1"/>
</dbReference>
<dbReference type="AlphaFoldDB" id="A0A844AQB7"/>
<dbReference type="PANTHER" id="PTHR44196">
    <property type="entry name" value="DEHYDROGENASE/REDUCTASE SDR FAMILY MEMBER 7B"/>
    <property type="match status" value="1"/>
</dbReference>
<name>A0A844AQB7_9BURK</name>
<dbReference type="GO" id="GO:0016020">
    <property type="term" value="C:membrane"/>
    <property type="evidence" value="ECO:0007669"/>
    <property type="project" value="TreeGrafter"/>
</dbReference>
<comment type="similarity">
    <text evidence="1">Belongs to the short-chain dehydrogenases/reductases (SDR) family.</text>
</comment>
<proteinExistence type="inferred from homology"/>
<sequence length="264" mass="28328">MSWWNRIVGTANPCLVDWRGQRVWIVGASTGIGLATAAALHAAGATVHVSARKADALASFVAAHPGAMAWPLDVAEAAQVRAAADAIFALGPLDMVVLAAGYYKALEATHFDLQEALRHQSVNYVGALNVLDAVLAPMLRAGSGHISLLGSVAGFRGLPLSLGYGPTKAALIHLAEVLYLDLHPKGLGVSIVNPGFVETPLTAQNEFKMPALMTPEQAAQEMLDGWRNGRFEIHYPYRFTWPMKLLALLPFRIYQAIVRRGTGK</sequence>